<feature type="region of interest" description="Disordered" evidence="1">
    <location>
        <begin position="1"/>
        <end position="80"/>
    </location>
</feature>
<name>A0ABT9IBZ9_9ACTN</name>
<evidence type="ECO:0000313" key="2">
    <source>
        <dbReference type="EMBL" id="MDP5183095.1"/>
    </source>
</evidence>
<gene>
    <name evidence="2" type="ORF">QOZ88_10635</name>
</gene>
<feature type="compositionally biased region" description="Gly residues" evidence="1">
    <location>
        <begin position="54"/>
        <end position="64"/>
    </location>
</feature>
<comment type="caution">
    <text evidence="2">The sequence shown here is derived from an EMBL/GenBank/DDBJ whole genome shotgun (WGS) entry which is preliminary data.</text>
</comment>
<accession>A0ABT9IBZ9</accession>
<sequence>MSEIDPDPNLPDEGQGRSELGGRPAPDAGDPTQGGQRGQIGDVPSIARDEPDDGGPGYPVGGGDITERQGGRVADPDPTE</sequence>
<dbReference type="RefSeq" id="WP_305999752.1">
    <property type="nucleotide sequence ID" value="NZ_JASNFN010000011.1"/>
</dbReference>
<evidence type="ECO:0000313" key="3">
    <source>
        <dbReference type="Proteomes" id="UP001233673"/>
    </source>
</evidence>
<organism evidence="2 3">
    <name type="scientific">Blastococcus carthaginiensis</name>
    <dbReference type="NCBI Taxonomy" id="3050034"/>
    <lineage>
        <taxon>Bacteria</taxon>
        <taxon>Bacillati</taxon>
        <taxon>Actinomycetota</taxon>
        <taxon>Actinomycetes</taxon>
        <taxon>Geodermatophilales</taxon>
        <taxon>Geodermatophilaceae</taxon>
        <taxon>Blastococcus</taxon>
    </lineage>
</organism>
<reference evidence="3" key="1">
    <citation type="submission" date="2023-05" db="EMBL/GenBank/DDBJ databases">
        <title>Draft genome of Pseudofrankia sp. BMG5.37.</title>
        <authorList>
            <person name="Gtari M."/>
            <person name="Ghodhbane F."/>
            <person name="Sbissi I."/>
        </authorList>
    </citation>
    <scope>NUCLEOTIDE SEQUENCE [LARGE SCALE GENOMIC DNA]</scope>
    <source>
        <strain evidence="3">BMG 814</strain>
    </source>
</reference>
<dbReference type="EMBL" id="JASNFN010000011">
    <property type="protein sequence ID" value="MDP5183095.1"/>
    <property type="molecule type" value="Genomic_DNA"/>
</dbReference>
<evidence type="ECO:0000256" key="1">
    <source>
        <dbReference type="SAM" id="MobiDB-lite"/>
    </source>
</evidence>
<dbReference type="Proteomes" id="UP001233673">
    <property type="component" value="Unassembled WGS sequence"/>
</dbReference>
<keyword evidence="3" id="KW-1185">Reference proteome</keyword>
<proteinExistence type="predicted"/>
<protein>
    <submittedName>
        <fullName evidence="2">Uncharacterized protein</fullName>
    </submittedName>
</protein>